<dbReference type="Proteomes" id="UP000287239">
    <property type="component" value="Unassembled WGS sequence"/>
</dbReference>
<keyword evidence="5" id="KW-0472">Membrane</keyword>
<dbReference type="InterPro" id="IPR006061">
    <property type="entry name" value="SBP_1_CS"/>
</dbReference>
<evidence type="ECO:0000256" key="5">
    <source>
        <dbReference type="ARBA" id="ARBA00023136"/>
    </source>
</evidence>
<dbReference type="InterPro" id="IPR006059">
    <property type="entry name" value="SBP"/>
</dbReference>
<evidence type="ECO:0000256" key="1">
    <source>
        <dbReference type="ARBA" id="ARBA00008520"/>
    </source>
</evidence>
<dbReference type="RefSeq" id="WP_126780432.1">
    <property type="nucleotide sequence ID" value="NZ_NGJU01000013.1"/>
</dbReference>
<comment type="similarity">
    <text evidence="1">Belongs to the bacterial solute-binding protein 1 family.</text>
</comment>
<dbReference type="Pfam" id="PF01547">
    <property type="entry name" value="SBP_bac_1"/>
    <property type="match status" value="1"/>
</dbReference>
<dbReference type="OrthoDB" id="2060074at2"/>
<dbReference type="GO" id="GO:0055085">
    <property type="term" value="P:transmembrane transport"/>
    <property type="evidence" value="ECO:0007669"/>
    <property type="project" value="InterPro"/>
</dbReference>
<dbReference type="PROSITE" id="PS51257">
    <property type="entry name" value="PROKAR_LIPOPROTEIN"/>
    <property type="match status" value="1"/>
</dbReference>
<evidence type="ECO:0000256" key="4">
    <source>
        <dbReference type="ARBA" id="ARBA00022729"/>
    </source>
</evidence>
<evidence type="ECO:0008006" key="11">
    <source>
        <dbReference type="Google" id="ProtNLM"/>
    </source>
</evidence>
<organism evidence="9 10">
    <name type="scientific">Vagococcus salmoninarum</name>
    <dbReference type="NCBI Taxonomy" id="2739"/>
    <lineage>
        <taxon>Bacteria</taxon>
        <taxon>Bacillati</taxon>
        <taxon>Bacillota</taxon>
        <taxon>Bacilli</taxon>
        <taxon>Lactobacillales</taxon>
        <taxon>Enterococcaceae</taxon>
        <taxon>Vagococcus</taxon>
    </lineage>
</organism>
<dbReference type="PANTHER" id="PTHR43649:SF33">
    <property type="entry name" value="POLYGALACTURONAN_RHAMNOGALACTURONAN-BINDING PROTEIN YTCQ"/>
    <property type="match status" value="1"/>
</dbReference>
<name>A0A429ZM56_9ENTE</name>
<feature type="chain" id="PRO_5039474629" description="Sugar ABC transporter substrate-binding protein" evidence="8">
    <location>
        <begin position="19"/>
        <end position="426"/>
    </location>
</feature>
<dbReference type="Gene3D" id="3.40.190.10">
    <property type="entry name" value="Periplasmic binding protein-like II"/>
    <property type="match status" value="2"/>
</dbReference>
<evidence type="ECO:0000313" key="10">
    <source>
        <dbReference type="Proteomes" id="UP000287239"/>
    </source>
</evidence>
<protein>
    <recommendedName>
        <fullName evidence="11">Sugar ABC transporter substrate-binding protein</fullName>
    </recommendedName>
</protein>
<dbReference type="SUPFAM" id="SSF53850">
    <property type="entry name" value="Periplasmic binding protein-like II"/>
    <property type="match status" value="1"/>
</dbReference>
<evidence type="ECO:0000256" key="6">
    <source>
        <dbReference type="ARBA" id="ARBA00023139"/>
    </source>
</evidence>
<evidence type="ECO:0000256" key="7">
    <source>
        <dbReference type="ARBA" id="ARBA00023288"/>
    </source>
</evidence>
<dbReference type="GeneID" id="98568584"/>
<keyword evidence="2" id="KW-0813">Transport</keyword>
<evidence type="ECO:0000256" key="3">
    <source>
        <dbReference type="ARBA" id="ARBA00022475"/>
    </source>
</evidence>
<sequence>MKKTKLVIVGTLSLLLLAGCTAPKKASKPVDNEIAGELTIVTNRTDGDDIFEKIEKGFIEKYPEVTEIKWEAIADYDDTIMTRLNSNDYGDVLFVPFSLAGLPSEYSNYFESLGKVTELEKDYLDVTEADFDNEVYGLPVALNSLGIIYNDAVLTEAGVKEVPTTQAEFLAAAKAIKAKTKSVPFYTNYQRVAIWAGALTSFGGGQFKSETLAKGNAFAEGQPIRQIMDLFYELASQGLIEADPVTLESQTAQQQLADGKIGMLMSGSQDVAPIQELAKENETVKIMNFPVEREGKTSLPLGAPAVLGISNKSENMATARAFLDYFISVESGYAKDLNGMTPVKADLNAAENKLMTENNVILTVATESAEDEAKYSKIAEEAGVARLTDALQQVINIGLYPDKNETYADYIKGLEKNWSQAVKDNE</sequence>
<proteinExistence type="inferred from homology"/>
<dbReference type="PANTHER" id="PTHR43649">
    <property type="entry name" value="ARABINOSE-BINDING PROTEIN-RELATED"/>
    <property type="match status" value="1"/>
</dbReference>
<feature type="signal peptide" evidence="8">
    <location>
        <begin position="1"/>
        <end position="18"/>
    </location>
</feature>
<evidence type="ECO:0000313" key="9">
    <source>
        <dbReference type="EMBL" id="RST94746.1"/>
    </source>
</evidence>
<accession>A0A429ZM56</accession>
<gene>
    <name evidence="9" type="ORF">CBF35_09390</name>
</gene>
<dbReference type="PROSITE" id="PS01037">
    <property type="entry name" value="SBP_BACTERIAL_1"/>
    <property type="match status" value="1"/>
</dbReference>
<comment type="caution">
    <text evidence="9">The sequence shown here is derived from an EMBL/GenBank/DDBJ whole genome shotgun (WGS) entry which is preliminary data.</text>
</comment>
<dbReference type="EMBL" id="NGJU01000013">
    <property type="protein sequence ID" value="RST94746.1"/>
    <property type="molecule type" value="Genomic_DNA"/>
</dbReference>
<keyword evidence="10" id="KW-1185">Reference proteome</keyword>
<dbReference type="InterPro" id="IPR050490">
    <property type="entry name" value="Bact_solute-bd_prot1"/>
</dbReference>
<keyword evidence="7" id="KW-0449">Lipoprotein</keyword>
<evidence type="ECO:0000256" key="8">
    <source>
        <dbReference type="SAM" id="SignalP"/>
    </source>
</evidence>
<evidence type="ECO:0000256" key="2">
    <source>
        <dbReference type="ARBA" id="ARBA00022448"/>
    </source>
</evidence>
<keyword evidence="6" id="KW-0564">Palmitate</keyword>
<keyword evidence="4 8" id="KW-0732">Signal</keyword>
<dbReference type="AlphaFoldDB" id="A0A429ZM56"/>
<reference evidence="9 10" key="1">
    <citation type="submission" date="2017-05" db="EMBL/GenBank/DDBJ databases">
        <title>Vagococcus spp. assemblies.</title>
        <authorList>
            <person name="Gulvik C.A."/>
        </authorList>
    </citation>
    <scope>NUCLEOTIDE SEQUENCE [LARGE SCALE GENOMIC DNA]</scope>
    <source>
        <strain evidence="9 10">NCFB 2777</strain>
    </source>
</reference>
<keyword evidence="3" id="KW-1003">Cell membrane</keyword>